<keyword evidence="1" id="KW-0472">Membrane</keyword>
<dbReference type="HOGENOM" id="CLU_2734061_0_0_9"/>
<dbReference type="AlphaFoldDB" id="D4K2C0"/>
<feature type="transmembrane region" description="Helical" evidence="1">
    <location>
        <begin position="46"/>
        <end position="65"/>
    </location>
</feature>
<reference evidence="2 3" key="1">
    <citation type="submission" date="2010-03" db="EMBL/GenBank/DDBJ databases">
        <title>The genome sequence of Faecalibacterium prausnitzii L2/6.</title>
        <authorList>
            <consortium name="metaHIT consortium -- http://www.metahit.eu/"/>
            <person name="Pajon A."/>
            <person name="Turner K."/>
            <person name="Parkhill J."/>
            <person name="Duncan S."/>
            <person name="Flint H."/>
        </authorList>
    </citation>
    <scope>NUCLEOTIDE SEQUENCE [LARGE SCALE GENOMIC DNA]</scope>
    <source>
        <strain evidence="3">L2-6</strain>
    </source>
</reference>
<feature type="transmembrane region" description="Helical" evidence="1">
    <location>
        <begin position="12"/>
        <end position="34"/>
    </location>
</feature>
<accession>D4K2C0</accession>
<proteinExistence type="predicted"/>
<dbReference type="PATRIC" id="fig|718252.3.peg.1387"/>
<dbReference type="KEGG" id="fpr:FP2_31880"/>
<evidence type="ECO:0000313" key="3">
    <source>
        <dbReference type="Proteomes" id="UP000008804"/>
    </source>
</evidence>
<organism evidence="2 3">
    <name type="scientific">Faecalibacterium prausnitzii L2-6</name>
    <dbReference type="NCBI Taxonomy" id="718252"/>
    <lineage>
        <taxon>Bacteria</taxon>
        <taxon>Bacillati</taxon>
        <taxon>Bacillota</taxon>
        <taxon>Clostridia</taxon>
        <taxon>Eubacteriales</taxon>
        <taxon>Oscillospiraceae</taxon>
        <taxon>Faecalibacterium</taxon>
    </lineage>
</organism>
<evidence type="ECO:0000313" key="2">
    <source>
        <dbReference type="EMBL" id="CBL00419.1"/>
    </source>
</evidence>
<keyword evidence="3" id="KW-1185">Reference proteome</keyword>
<gene>
    <name evidence="2" type="ORF">FP2_31880</name>
</gene>
<dbReference type="EMBL" id="FP929045">
    <property type="protein sequence ID" value="CBL00419.1"/>
    <property type="molecule type" value="Genomic_DNA"/>
</dbReference>
<dbReference type="Proteomes" id="UP000008804">
    <property type="component" value="Chromosome"/>
</dbReference>
<dbReference type="BioCyc" id="FPRA718252:G1375-2748-MONOMER"/>
<keyword evidence="1" id="KW-0812">Transmembrane</keyword>
<evidence type="ECO:0000256" key="1">
    <source>
        <dbReference type="SAM" id="Phobius"/>
    </source>
</evidence>
<sequence length="71" mass="7480">MRCVKIIGATMVLSIIGVVKVVQDACALVVYALVSYGKWEAVEAAHAAPAVVFALTTGLLISFWISCPANE</sequence>
<keyword evidence="1" id="KW-1133">Transmembrane helix</keyword>
<reference evidence="2 3" key="2">
    <citation type="submission" date="2010-03" db="EMBL/GenBank/DDBJ databases">
        <authorList>
            <person name="Pajon A."/>
        </authorList>
    </citation>
    <scope>NUCLEOTIDE SEQUENCE [LARGE SCALE GENOMIC DNA]</scope>
    <source>
        <strain evidence="3">L2-6</strain>
    </source>
</reference>
<protein>
    <submittedName>
        <fullName evidence="2">Uncharacterized protein</fullName>
    </submittedName>
</protein>
<name>D4K2C0_9FIRM</name>